<feature type="transmembrane region" description="Helical" evidence="1">
    <location>
        <begin position="20"/>
        <end position="40"/>
    </location>
</feature>
<name>A0AAE9SJ23_9SPIR</name>
<evidence type="ECO:0000313" key="2">
    <source>
        <dbReference type="EMBL" id="UTY33541.1"/>
    </source>
</evidence>
<keyword evidence="1" id="KW-0472">Membrane</keyword>
<sequence>MLNAVYNSIYELKDGLSMTYSVLIIVAGLAGIGLTIYLAIKIPNKIASIAVTALGVFLCMIPVITSFNALVDKQATSDLAKEYQAELARVRWNLIYWNRKK</sequence>
<keyword evidence="1" id="KW-1133">Transmembrane helix</keyword>
<protein>
    <submittedName>
        <fullName evidence="2">Uncharacterized protein</fullName>
    </submittedName>
</protein>
<accession>A0AAE9SJ23</accession>
<evidence type="ECO:0000313" key="3">
    <source>
        <dbReference type="Proteomes" id="UP001058682"/>
    </source>
</evidence>
<dbReference type="RefSeq" id="WP_255819216.1">
    <property type="nucleotide sequence ID" value="NZ_CP038804.1"/>
</dbReference>
<proteinExistence type="predicted"/>
<gene>
    <name evidence="2" type="ORF">E4N74_05555</name>
</gene>
<evidence type="ECO:0000256" key="1">
    <source>
        <dbReference type="SAM" id="Phobius"/>
    </source>
</evidence>
<dbReference type="AlphaFoldDB" id="A0AAE9SJ23"/>
<reference evidence="2" key="1">
    <citation type="submission" date="2019-04" db="EMBL/GenBank/DDBJ databases">
        <title>Whole genome sequencing of oral phylogroup 2 treponemes.</title>
        <authorList>
            <person name="Chan Y."/>
            <person name="Zeng H.H."/>
            <person name="Yu X.L."/>
            <person name="Leung W.K."/>
            <person name="Watt R.M."/>
        </authorList>
    </citation>
    <scope>NUCLEOTIDE SEQUENCE</scope>
    <source>
        <strain evidence="2">OMZ 835</strain>
    </source>
</reference>
<feature type="transmembrane region" description="Helical" evidence="1">
    <location>
        <begin position="46"/>
        <end position="71"/>
    </location>
</feature>
<keyword evidence="1" id="KW-0812">Transmembrane</keyword>
<dbReference type="Proteomes" id="UP001058682">
    <property type="component" value="Chromosome"/>
</dbReference>
<dbReference type="EMBL" id="CP038804">
    <property type="protein sequence ID" value="UTY33541.1"/>
    <property type="molecule type" value="Genomic_DNA"/>
</dbReference>
<organism evidence="2 3">
    <name type="scientific">Treponema putidum</name>
    <dbReference type="NCBI Taxonomy" id="221027"/>
    <lineage>
        <taxon>Bacteria</taxon>
        <taxon>Pseudomonadati</taxon>
        <taxon>Spirochaetota</taxon>
        <taxon>Spirochaetia</taxon>
        <taxon>Spirochaetales</taxon>
        <taxon>Treponemataceae</taxon>
        <taxon>Treponema</taxon>
    </lineage>
</organism>